<organism evidence="2 3">
    <name type="scientific">Candidatus Desantisbacteria bacterium CG2_30_40_21</name>
    <dbReference type="NCBI Taxonomy" id="1817895"/>
    <lineage>
        <taxon>Bacteria</taxon>
        <taxon>Candidatus Desantisiibacteriota</taxon>
    </lineage>
</organism>
<evidence type="ECO:0000313" key="2">
    <source>
        <dbReference type="EMBL" id="OIP37316.1"/>
    </source>
</evidence>
<comment type="caution">
    <text evidence="2">The sequence shown here is derived from an EMBL/GenBank/DDBJ whole genome shotgun (WGS) entry which is preliminary data.</text>
</comment>
<evidence type="ECO:0000313" key="3">
    <source>
        <dbReference type="Proteomes" id="UP000183085"/>
    </source>
</evidence>
<name>A0A1J5DMM4_9BACT</name>
<dbReference type="EMBL" id="MNYI01000214">
    <property type="protein sequence ID" value="OIP37316.1"/>
    <property type="molecule type" value="Genomic_DNA"/>
</dbReference>
<evidence type="ECO:0000259" key="1">
    <source>
        <dbReference type="Pfam" id="PF20250"/>
    </source>
</evidence>
<dbReference type="PANTHER" id="PTHR38032:SF1">
    <property type="entry name" value="RNA-BINDING PROTEIN KHPB N-TERMINAL DOMAIN-CONTAINING PROTEIN"/>
    <property type="match status" value="1"/>
</dbReference>
<dbReference type="InterPro" id="IPR046865">
    <property type="entry name" value="FapA_b_solenoid"/>
</dbReference>
<dbReference type="InterPro" id="IPR005646">
    <property type="entry name" value="FapA"/>
</dbReference>
<gene>
    <name evidence="2" type="ORF">AUJ95_08280</name>
</gene>
<dbReference type="InterPro" id="IPR046866">
    <property type="entry name" value="FapA_N"/>
</dbReference>
<dbReference type="Pfam" id="PF20250">
    <property type="entry name" value="FapA_N"/>
    <property type="match status" value="1"/>
</dbReference>
<feature type="domain" description="Flagellar Assembly Protein A N-terminal region" evidence="1">
    <location>
        <begin position="87"/>
        <end position="253"/>
    </location>
</feature>
<protein>
    <recommendedName>
        <fullName evidence="1">Flagellar Assembly Protein A N-terminal region domain-containing protein</fullName>
    </recommendedName>
</protein>
<proteinExistence type="predicted"/>
<sequence>MEIKSQSANGYFKIDTRGVDIFLTVYSPMGEGKRIEVNDVLRELQNQGITNYDLRAITITISEKDSKSVRIGGKTFSVGGKRHSVAKISDDKMKATVSIIPFTGEIYSPTLDEIKNDLAAAGVVYGIDEVIIKEMLQNRLIDEPVVVAQGRPAVDGKNAIIEYFFNTEKKRTPFAMSEDGSVDFREIGLIQTIKAGGILAKKVGLNKCTHGMSVTGQSIPATDGKDIILPKGKNTLLSEDGTELIATVKGQIIWDGVKIDVDPVCKIKGDICFETGNIYFNGSLIIDGNVNEGFIVKADDDIEIKGTVEKAFVESLEGNITVHGGIVGVGQDKIHAQKKLMAKFIQNADVSAGGDVIVTEFILHSLVDCGGSVFVTKGKKGAIIGGKIRATKEICAKTIGNIAETVTIIQVGIDPAVREEINSITHDIQSAQDELKKAVMDVNTLRTMKEKFGSLSPEKEETYQLARSMQIAMTSEVKYLKQRSESLQKEIEYLKDGKISAIEYIYPRVKITIVKNEYEIKDIRKNICFYSRLGTITSSPYTG</sequence>
<dbReference type="AlphaFoldDB" id="A0A1J5DMM4"/>
<dbReference type="PANTHER" id="PTHR38032">
    <property type="entry name" value="POLYMERASE-RELATED"/>
    <property type="match status" value="1"/>
</dbReference>
<reference evidence="2 3" key="1">
    <citation type="journal article" date="2016" name="Environ. Microbiol.">
        <title>Genomic resolution of a cold subsurface aquifer community provides metabolic insights for novel microbes adapted to high CO concentrations.</title>
        <authorList>
            <person name="Probst A.J."/>
            <person name="Castelle C.J."/>
            <person name="Singh A."/>
            <person name="Brown C.T."/>
            <person name="Anantharaman K."/>
            <person name="Sharon I."/>
            <person name="Hug L.A."/>
            <person name="Burstein D."/>
            <person name="Emerson J.B."/>
            <person name="Thomas B.C."/>
            <person name="Banfield J.F."/>
        </authorList>
    </citation>
    <scope>NUCLEOTIDE SEQUENCE [LARGE SCALE GENOMIC DNA]</scope>
    <source>
        <strain evidence="2">CG2_30_40_21</strain>
    </source>
</reference>
<dbReference type="STRING" id="1817895.AUJ95_08280"/>
<accession>A0A1J5DMM4</accession>
<dbReference type="Pfam" id="PF03961">
    <property type="entry name" value="FapA"/>
    <property type="match status" value="1"/>
</dbReference>
<dbReference type="Proteomes" id="UP000183085">
    <property type="component" value="Unassembled WGS sequence"/>
</dbReference>